<accession>A0A7W4YB35</accession>
<dbReference type="Proteomes" id="UP000518206">
    <property type="component" value="Unassembled WGS sequence"/>
</dbReference>
<dbReference type="PANTHER" id="PTHR32097">
    <property type="entry name" value="CAMP-BINDING PROTEIN 1-RELATED"/>
    <property type="match status" value="1"/>
</dbReference>
<dbReference type="AlphaFoldDB" id="A0A7W4YB35"/>
<reference evidence="4 5" key="2">
    <citation type="submission" date="2020-08" db="EMBL/GenBank/DDBJ databases">
        <authorList>
            <person name="Partida-Martinez L."/>
            <person name="Huntemann M."/>
            <person name="Clum A."/>
            <person name="Wang J."/>
            <person name="Palaniappan K."/>
            <person name="Ritter S."/>
            <person name="Chen I.-M."/>
            <person name="Stamatis D."/>
            <person name="Reddy T."/>
            <person name="O'Malley R."/>
            <person name="Daum C."/>
            <person name="Shapiro N."/>
            <person name="Ivanova N."/>
            <person name="Kyrpides N."/>
            <person name="Woyke T."/>
        </authorList>
    </citation>
    <scope>NUCLEOTIDE SEQUENCE [LARGE SCALE GENOMIC DNA]</scope>
    <source>
        <strain evidence="4 5">RAS26</strain>
    </source>
</reference>
<evidence type="ECO:0000313" key="5">
    <source>
        <dbReference type="Proteomes" id="UP000518206"/>
    </source>
</evidence>
<gene>
    <name evidence="4" type="ORF">FHR80_002168</name>
</gene>
<dbReference type="InterPro" id="IPR051324">
    <property type="entry name" value="Stress/Tellurium_Resist"/>
</dbReference>
<dbReference type="CDD" id="cd06974">
    <property type="entry name" value="TerD_like"/>
    <property type="match status" value="1"/>
</dbReference>
<feature type="compositionally biased region" description="Low complexity" evidence="2">
    <location>
        <begin position="178"/>
        <end position="188"/>
    </location>
</feature>
<feature type="compositionally biased region" description="Pro residues" evidence="2">
    <location>
        <begin position="189"/>
        <end position="204"/>
    </location>
</feature>
<evidence type="ECO:0000313" key="4">
    <source>
        <dbReference type="EMBL" id="MBB2923243.1"/>
    </source>
</evidence>
<evidence type="ECO:0000256" key="2">
    <source>
        <dbReference type="SAM" id="MobiDB-lite"/>
    </source>
</evidence>
<dbReference type="RefSeq" id="WP_183296113.1">
    <property type="nucleotide sequence ID" value="NZ_JACHVX010000003.1"/>
</dbReference>
<dbReference type="InterPro" id="IPR003325">
    <property type="entry name" value="TerD"/>
</dbReference>
<dbReference type="PANTHER" id="PTHR32097:SF4">
    <property type="entry name" value="GENERAL STRESS PROTEIN 16U"/>
    <property type="match status" value="1"/>
</dbReference>
<protein>
    <submittedName>
        <fullName evidence="4">Stress response protein SCP2</fullName>
    </submittedName>
</protein>
<feature type="domain" description="TerD" evidence="3">
    <location>
        <begin position="27"/>
        <end position="162"/>
    </location>
</feature>
<proteinExistence type="inferred from homology"/>
<dbReference type="Pfam" id="PF02342">
    <property type="entry name" value="TerD"/>
    <property type="match status" value="1"/>
</dbReference>
<dbReference type="Gene3D" id="3.40.50.300">
    <property type="entry name" value="P-loop containing nucleotide triphosphate hydrolases"/>
    <property type="match status" value="1"/>
</dbReference>
<dbReference type="InterPro" id="IPR027417">
    <property type="entry name" value="P-loop_NTPase"/>
</dbReference>
<dbReference type="Gene3D" id="2.60.60.30">
    <property type="entry name" value="sav2460 like domains"/>
    <property type="match status" value="1"/>
</dbReference>
<reference evidence="4 5" key="1">
    <citation type="submission" date="2020-08" db="EMBL/GenBank/DDBJ databases">
        <title>The Agave Microbiome: Exploring the role of microbial communities in plant adaptations to desert environments.</title>
        <authorList>
            <person name="Partida-Martinez L.P."/>
        </authorList>
    </citation>
    <scope>NUCLEOTIDE SEQUENCE [LARGE SCALE GENOMIC DNA]</scope>
    <source>
        <strain evidence="4 5">RAS26</strain>
    </source>
</reference>
<comment type="similarity">
    <text evidence="1">Belongs to the CAPAB/TerDEXZ family.</text>
</comment>
<comment type="caution">
    <text evidence="4">The sequence shown here is derived from an EMBL/GenBank/DDBJ whole genome shotgun (WGS) entry which is preliminary data.</text>
</comment>
<sequence length="557" mass="57844">MSSPLELVKGQNAPWPDAGVLVEVVGAAVADCDVSVLLVDERQRVASSDDFVFYNQPTAPGATLEPGSPARVRLDLPAVPARVHAVLCLVSVDAHRPALGALPPVTAVLRGADGTERARFPLGGLTSERAVVAVEVYRRGPAWKVRAVGQGYDGGLAQAVTEHGVEVDDAPEAPPAPASAAGSSAPAWGAPPPPPPGPAAPLPPGTSDGERLLRQAAAIFEDAARSTSALRSSVGYADGRRDAALAEIVADPRLRGGPAHQQASAAAEREHADLVGRARERHDGDLRQLAAELAEYETRLPAAMAPWTSAAWRGWQPPALPAPAVRVGELHVEEAPWLAFPMLLALPLARPLWVDTRTDPGGAAVRKVRALVTRLLAAYPAGGLEVLVVDLTGGLAPSLAALAQPGSRVMTTPAATSVAAAGAVLDALVRRVDLVQMARSAGAMDALGDDVADRLLVLHDFPTALDDAAVGRLRHLVDEGPSAGVQVLLTGEHSPVLDGSPLVTTLFRESMRLPLEPDDHLADGWTGTQWRYTPDLGPDDAGVLDGVLRSAAGTGWT</sequence>
<name>A0A7W4YB35_9CELL</name>
<evidence type="ECO:0000256" key="1">
    <source>
        <dbReference type="ARBA" id="ARBA00008775"/>
    </source>
</evidence>
<dbReference type="EMBL" id="JACHVX010000003">
    <property type="protein sequence ID" value="MBB2923243.1"/>
    <property type="molecule type" value="Genomic_DNA"/>
</dbReference>
<feature type="region of interest" description="Disordered" evidence="2">
    <location>
        <begin position="168"/>
        <end position="209"/>
    </location>
</feature>
<evidence type="ECO:0000259" key="3">
    <source>
        <dbReference type="Pfam" id="PF02342"/>
    </source>
</evidence>
<organism evidence="4 5">
    <name type="scientific">Cellulomonas cellasea</name>
    <dbReference type="NCBI Taxonomy" id="43670"/>
    <lineage>
        <taxon>Bacteria</taxon>
        <taxon>Bacillati</taxon>
        <taxon>Actinomycetota</taxon>
        <taxon>Actinomycetes</taxon>
        <taxon>Micrococcales</taxon>
        <taxon>Cellulomonadaceae</taxon>
        <taxon>Cellulomonas</taxon>
    </lineage>
</organism>